<dbReference type="Proteomes" id="UP000050794">
    <property type="component" value="Unassembled WGS sequence"/>
</dbReference>
<dbReference type="GO" id="GO:0090374">
    <property type="term" value="P:oligopeptide export from mitochondrion"/>
    <property type="evidence" value="ECO:0007669"/>
    <property type="project" value="TreeGrafter"/>
</dbReference>
<dbReference type="Pfam" id="PF00005">
    <property type="entry name" value="ABC_tran"/>
    <property type="match status" value="1"/>
</dbReference>
<evidence type="ECO:0000256" key="8">
    <source>
        <dbReference type="ARBA" id="ARBA00023136"/>
    </source>
</evidence>
<reference evidence="11" key="1">
    <citation type="submission" date="2016-06" db="UniProtKB">
        <authorList>
            <consortium name="WormBaseParasite"/>
        </authorList>
    </citation>
    <scope>IDENTIFICATION</scope>
</reference>
<dbReference type="Gene3D" id="3.40.50.300">
    <property type="entry name" value="P-loop containing nucleotide triphosphate hydrolases"/>
    <property type="match status" value="1"/>
</dbReference>
<evidence type="ECO:0000256" key="7">
    <source>
        <dbReference type="ARBA" id="ARBA00022989"/>
    </source>
</evidence>
<evidence type="ECO:0000256" key="6">
    <source>
        <dbReference type="ARBA" id="ARBA00022840"/>
    </source>
</evidence>
<dbReference type="PROSITE" id="PS00211">
    <property type="entry name" value="ABC_TRANSPORTER_1"/>
    <property type="match status" value="1"/>
</dbReference>
<dbReference type="InterPro" id="IPR039421">
    <property type="entry name" value="Type_1_exporter"/>
</dbReference>
<keyword evidence="3" id="KW-0812">Transmembrane</keyword>
<dbReference type="AlphaFoldDB" id="A0A183U3S9"/>
<keyword evidence="7" id="KW-1133">Transmembrane helix</keyword>
<name>A0A183U3S9_TOXCA</name>
<evidence type="ECO:0000313" key="11">
    <source>
        <dbReference type="WBParaSite" id="TCNE_0000314901-mRNA-1"/>
    </source>
</evidence>
<evidence type="ECO:0000256" key="3">
    <source>
        <dbReference type="ARBA" id="ARBA00022692"/>
    </source>
</evidence>
<dbReference type="SUPFAM" id="SSF52540">
    <property type="entry name" value="P-loop containing nucleoside triphosphate hydrolases"/>
    <property type="match status" value="1"/>
</dbReference>
<dbReference type="InterPro" id="IPR017871">
    <property type="entry name" value="ABC_transporter-like_CS"/>
</dbReference>
<proteinExistence type="predicted"/>
<comment type="subcellular location">
    <subcellularLocation>
        <location evidence="1">Membrane</location>
        <topology evidence="1">Multi-pass membrane protein</topology>
    </subcellularLocation>
</comment>
<feature type="domain" description="ABC transporter" evidence="9">
    <location>
        <begin position="1"/>
        <end position="190"/>
    </location>
</feature>
<dbReference type="GO" id="GO:0016887">
    <property type="term" value="F:ATP hydrolysis activity"/>
    <property type="evidence" value="ECO:0007669"/>
    <property type="project" value="InterPro"/>
</dbReference>
<protein>
    <submittedName>
        <fullName evidence="11">ABC transporter domain-containing protein</fullName>
    </submittedName>
</protein>
<evidence type="ECO:0000256" key="4">
    <source>
        <dbReference type="ARBA" id="ARBA00022737"/>
    </source>
</evidence>
<dbReference type="InterPro" id="IPR003439">
    <property type="entry name" value="ABC_transporter-like_ATP-bd"/>
</dbReference>
<keyword evidence="2" id="KW-0813">Transport</keyword>
<evidence type="ECO:0000256" key="1">
    <source>
        <dbReference type="ARBA" id="ARBA00004141"/>
    </source>
</evidence>
<dbReference type="GO" id="GO:0015421">
    <property type="term" value="F:ABC-type oligopeptide transporter activity"/>
    <property type="evidence" value="ECO:0007669"/>
    <property type="project" value="TreeGrafter"/>
</dbReference>
<dbReference type="GO" id="GO:0005524">
    <property type="term" value="F:ATP binding"/>
    <property type="evidence" value="ECO:0007669"/>
    <property type="project" value="UniProtKB-KW"/>
</dbReference>
<dbReference type="PANTHER" id="PTHR43394">
    <property type="entry name" value="ATP-DEPENDENT PERMEASE MDL1, MITOCHONDRIAL"/>
    <property type="match status" value="1"/>
</dbReference>
<dbReference type="GO" id="GO:0005743">
    <property type="term" value="C:mitochondrial inner membrane"/>
    <property type="evidence" value="ECO:0007669"/>
    <property type="project" value="TreeGrafter"/>
</dbReference>
<evidence type="ECO:0000256" key="5">
    <source>
        <dbReference type="ARBA" id="ARBA00022741"/>
    </source>
</evidence>
<keyword evidence="4" id="KW-0677">Repeat</keyword>
<dbReference type="PANTHER" id="PTHR43394:SF11">
    <property type="entry name" value="ATP-BINDING CASSETTE TRANSPORTER"/>
    <property type="match status" value="1"/>
</dbReference>
<sequence length="195" mass="21514">LLERFYQFSEGKVKVDGNSVPDISLRYLRDEMALVGQEPALFSGTIAENILLGTTNKTMEDVRNACKMANAQSFIEAAPMGYETEVGERGAQLSGGQKQRIAIARALIRNPKILLLDEATSALDADSERAVQEALDKASADRTCITVAHRLSSIQFADQIFFIENGKVAEHGTHQELIELDGKYADLIRKQDLRS</sequence>
<keyword evidence="8" id="KW-0472">Membrane</keyword>
<keyword evidence="10" id="KW-1185">Reference proteome</keyword>
<dbReference type="WBParaSite" id="TCNE_0000314901-mRNA-1">
    <property type="protein sequence ID" value="TCNE_0000314901-mRNA-1"/>
    <property type="gene ID" value="TCNE_0000314901"/>
</dbReference>
<dbReference type="InterPro" id="IPR027417">
    <property type="entry name" value="P-loop_NTPase"/>
</dbReference>
<accession>A0A183U3S9</accession>
<keyword evidence="5" id="KW-0547">Nucleotide-binding</keyword>
<keyword evidence="6" id="KW-0067">ATP-binding</keyword>
<organism evidence="10 11">
    <name type="scientific">Toxocara canis</name>
    <name type="common">Canine roundworm</name>
    <dbReference type="NCBI Taxonomy" id="6265"/>
    <lineage>
        <taxon>Eukaryota</taxon>
        <taxon>Metazoa</taxon>
        <taxon>Ecdysozoa</taxon>
        <taxon>Nematoda</taxon>
        <taxon>Chromadorea</taxon>
        <taxon>Rhabditida</taxon>
        <taxon>Spirurina</taxon>
        <taxon>Ascaridomorpha</taxon>
        <taxon>Ascaridoidea</taxon>
        <taxon>Toxocaridae</taxon>
        <taxon>Toxocara</taxon>
    </lineage>
</organism>
<evidence type="ECO:0000256" key="2">
    <source>
        <dbReference type="ARBA" id="ARBA00022448"/>
    </source>
</evidence>
<dbReference type="PROSITE" id="PS50893">
    <property type="entry name" value="ABC_TRANSPORTER_2"/>
    <property type="match status" value="1"/>
</dbReference>
<evidence type="ECO:0000313" key="10">
    <source>
        <dbReference type="Proteomes" id="UP000050794"/>
    </source>
</evidence>
<dbReference type="FunFam" id="3.40.50.300:FF:000913">
    <property type="entry name" value="ABC multidrug transporter SitT"/>
    <property type="match status" value="1"/>
</dbReference>
<evidence type="ECO:0000259" key="9">
    <source>
        <dbReference type="PROSITE" id="PS50893"/>
    </source>
</evidence>